<dbReference type="KEGG" id="lrs:PX52LOC_07345"/>
<gene>
    <name evidence="2" type="ORF">PX52LOC_07345</name>
</gene>
<dbReference type="AlphaFoldDB" id="A0A5C1AQC5"/>
<sequence>MTVKNLMNRVTKTVTVGNAKLQTPADRVGTGFMAVALTLPPAEFLSPGQFSMSQRQAHEPEPGSRQEEVSAMRYQPNAAIPTGVVGRFSGPVVRRNLLALRAEQANRQTHSRSHCPRTRPGSDCQSPARATDTTDRKRGSWRNATTANESTGCGDREVR</sequence>
<feature type="compositionally biased region" description="Basic and acidic residues" evidence="1">
    <location>
        <begin position="56"/>
        <end position="70"/>
    </location>
</feature>
<dbReference type="Proteomes" id="UP000324974">
    <property type="component" value="Chromosome"/>
</dbReference>
<organism evidence="2 3">
    <name type="scientific">Limnoglobus roseus</name>
    <dbReference type="NCBI Taxonomy" id="2598579"/>
    <lineage>
        <taxon>Bacteria</taxon>
        <taxon>Pseudomonadati</taxon>
        <taxon>Planctomycetota</taxon>
        <taxon>Planctomycetia</taxon>
        <taxon>Gemmatales</taxon>
        <taxon>Gemmataceae</taxon>
        <taxon>Limnoglobus</taxon>
    </lineage>
</organism>
<feature type="region of interest" description="Disordered" evidence="1">
    <location>
        <begin position="50"/>
        <end position="70"/>
    </location>
</feature>
<evidence type="ECO:0000313" key="2">
    <source>
        <dbReference type="EMBL" id="QEL20253.1"/>
    </source>
</evidence>
<name>A0A5C1AQC5_9BACT</name>
<feature type="compositionally biased region" description="Polar residues" evidence="1">
    <location>
        <begin position="142"/>
        <end position="151"/>
    </location>
</feature>
<evidence type="ECO:0000256" key="1">
    <source>
        <dbReference type="SAM" id="MobiDB-lite"/>
    </source>
</evidence>
<protein>
    <submittedName>
        <fullName evidence="2">Uncharacterized protein</fullName>
    </submittedName>
</protein>
<reference evidence="3" key="1">
    <citation type="submission" date="2019-08" db="EMBL/GenBank/DDBJ databases">
        <title>Limnoglobus roseus gen. nov., sp. nov., a novel freshwater planctomycete with a giant genome from the family Gemmataceae.</title>
        <authorList>
            <person name="Kulichevskaya I.S."/>
            <person name="Naumoff D.G."/>
            <person name="Miroshnikov K."/>
            <person name="Ivanova A."/>
            <person name="Philippov D.A."/>
            <person name="Hakobyan A."/>
            <person name="Rijpstra I.C."/>
            <person name="Sinninghe Damste J.S."/>
            <person name="Liesack W."/>
            <person name="Dedysh S.N."/>
        </authorList>
    </citation>
    <scope>NUCLEOTIDE SEQUENCE [LARGE SCALE GENOMIC DNA]</scope>
    <source>
        <strain evidence="3">PX52</strain>
    </source>
</reference>
<feature type="region of interest" description="Disordered" evidence="1">
    <location>
        <begin position="100"/>
        <end position="159"/>
    </location>
</feature>
<accession>A0A5C1AQC5</accession>
<keyword evidence="3" id="KW-1185">Reference proteome</keyword>
<dbReference type="EMBL" id="CP042425">
    <property type="protein sequence ID" value="QEL20253.1"/>
    <property type="molecule type" value="Genomic_DNA"/>
</dbReference>
<proteinExistence type="predicted"/>
<evidence type="ECO:0000313" key="3">
    <source>
        <dbReference type="Proteomes" id="UP000324974"/>
    </source>
</evidence>